<dbReference type="InterPro" id="IPR017946">
    <property type="entry name" value="PLC-like_Pdiesterase_TIM-brl"/>
</dbReference>
<reference evidence="4" key="1">
    <citation type="journal article" date="2017" name="Elife">
        <title>The kinetoplastid-infecting Bodo saltans virus (BsV), a window into the most abundant giant viruses in the sea.</title>
        <authorList>
            <person name="Deeg C.M."/>
            <person name="Chow C.-E.T."/>
            <person name="Suttle C.A."/>
        </authorList>
    </citation>
    <scope>NUCLEOTIDE SEQUENCE</scope>
    <source>
        <strain evidence="4">NG1</strain>
    </source>
</reference>
<evidence type="ECO:0000313" key="5">
    <source>
        <dbReference type="Proteomes" id="UP000240325"/>
    </source>
</evidence>
<dbReference type="EMBL" id="MF782455">
    <property type="protein sequence ID" value="ATZ80601.1"/>
    <property type="molecule type" value="Genomic_DNA"/>
</dbReference>
<accession>A0A2H4UUJ1</accession>
<feature type="domain" description="Nucleotidyl transferase" evidence="3">
    <location>
        <begin position="3"/>
        <end position="190"/>
    </location>
</feature>
<organism evidence="4">
    <name type="scientific">Bodo saltans virus</name>
    <dbReference type="NCBI Taxonomy" id="2024608"/>
    <lineage>
        <taxon>Viruses</taxon>
        <taxon>Varidnaviria</taxon>
        <taxon>Bamfordvirae</taxon>
        <taxon>Nucleocytoviricota</taxon>
        <taxon>Megaviricetes</taxon>
        <taxon>Imitervirales</taxon>
        <taxon>Mimiviridae</taxon>
        <taxon>Klosneuvirinae</taxon>
        <taxon>Theiavirus</taxon>
        <taxon>Theiavirus salishense</taxon>
    </lineage>
</organism>
<evidence type="ECO:0000256" key="1">
    <source>
        <dbReference type="ARBA" id="ARBA00022679"/>
    </source>
</evidence>
<evidence type="ECO:0000256" key="2">
    <source>
        <dbReference type="ARBA" id="ARBA00022695"/>
    </source>
</evidence>
<dbReference type="GO" id="GO:0008081">
    <property type="term" value="F:phosphoric diester hydrolase activity"/>
    <property type="evidence" value="ECO:0007669"/>
    <property type="project" value="InterPro"/>
</dbReference>
<protein>
    <submittedName>
        <fullName evidence="4">Glycosyltransferase/phospholipase</fullName>
    </submittedName>
</protein>
<keyword evidence="1" id="KW-0808">Transferase</keyword>
<keyword evidence="2" id="KW-0548">Nucleotidyltransferase</keyword>
<dbReference type="Gene3D" id="3.90.550.10">
    <property type="entry name" value="Spore Coat Polysaccharide Biosynthesis Protein SpsA, Chain A"/>
    <property type="match status" value="2"/>
</dbReference>
<dbReference type="Proteomes" id="UP000240325">
    <property type="component" value="Segment"/>
</dbReference>
<dbReference type="PANTHER" id="PTHR43584">
    <property type="entry name" value="NUCLEOTIDYL TRANSFERASE"/>
    <property type="match status" value="1"/>
</dbReference>
<sequence>MSGIGKRFLEAGYNDPKPLITVDGFHMIRHVVNIFPKYDKLTFICNDAHIKETNMREILYSIDPNCNIHIAKINNFKGPVDAVYQIEKFIENDEEVIISYCDYGTKWDYDDFLKKISDTHIDGAIPCYRGFHPHMLGKDNYAFVKVDGMFLEEIREKQPFTDNKMNEYASNGTYYFKKGKYIKKYFKELIERNININGEYYVSMVFNLMKENNMNILIYEIENMLQWGTPYDLKCYNMWSDYFKNSNNKMKIKTYDTMTILPMAGKGNRFAMIGYDLPKPLLKINDNPMVIEAVNCLPQSKKTIFIGLEEHFQKYPILNTINDNIQNSHVELIKDTTNGQATTCMIAINNHNIADEQSILISACDNGVYYDVDKYDKLMQDKSIDVIVWSFNNNPTSVLYPNMYAWLDVDDNNNITHVSVKKPFTNNENKYCIIGTMFFRKCKYFIDGYSHIVENNIKTNGEYYVDNLLNYLIDSGLKVKIFNVDYYLCWGTPNDYNTYIYWQKFFDQCWWHPYKKRNICNTYISHRINELYKLENTPIFYGIEIDLRDSNGQIIVTHDPFTDGIEFEQFLKKYKHKFLILNIKSEGIEYKVQELLKKYNILDYFFLDSSFPMIYKMVKNGEKNIAVRISEFEDIQTAINLSNYINWVWIDCFSNFILTKHMYDTLLSHKLKICLVSPELHDKIRENDIEHYKNIIINNNMKIDMICTKINNIKKW</sequence>
<dbReference type="InterPro" id="IPR050065">
    <property type="entry name" value="GlmU-like"/>
</dbReference>
<proteinExistence type="predicted"/>
<name>A0A2H4UUJ1_9VIRU</name>
<dbReference type="InterPro" id="IPR029044">
    <property type="entry name" value="Nucleotide-diphossugar_trans"/>
</dbReference>
<dbReference type="InterPro" id="IPR005835">
    <property type="entry name" value="NTP_transferase_dom"/>
</dbReference>
<dbReference type="PANTHER" id="PTHR43584:SF5">
    <property type="entry name" value="PROTEIN LICC"/>
    <property type="match status" value="1"/>
</dbReference>
<dbReference type="SUPFAM" id="SSF53448">
    <property type="entry name" value="Nucleotide-diphospho-sugar transferases"/>
    <property type="match status" value="2"/>
</dbReference>
<dbReference type="SUPFAM" id="SSF51695">
    <property type="entry name" value="PLC-like phosphodiesterases"/>
    <property type="match status" value="1"/>
</dbReference>
<keyword evidence="5" id="KW-1185">Reference proteome</keyword>
<dbReference type="Pfam" id="PF00483">
    <property type="entry name" value="NTP_transferase"/>
    <property type="match status" value="1"/>
</dbReference>
<evidence type="ECO:0000259" key="3">
    <source>
        <dbReference type="Pfam" id="PF00483"/>
    </source>
</evidence>
<evidence type="ECO:0000313" key="4">
    <source>
        <dbReference type="EMBL" id="ATZ80601.1"/>
    </source>
</evidence>
<dbReference type="GO" id="GO:0006629">
    <property type="term" value="P:lipid metabolic process"/>
    <property type="evidence" value="ECO:0007669"/>
    <property type="project" value="InterPro"/>
</dbReference>
<gene>
    <name evidence="4" type="ORF">BMW23_0554</name>
</gene>
<dbReference type="GO" id="GO:0016779">
    <property type="term" value="F:nucleotidyltransferase activity"/>
    <property type="evidence" value="ECO:0007669"/>
    <property type="project" value="UniProtKB-KW"/>
</dbReference>